<evidence type="ECO:0000313" key="3">
    <source>
        <dbReference type="EMBL" id="MBC6994409.1"/>
    </source>
</evidence>
<keyword evidence="4" id="KW-1185">Reference proteome</keyword>
<accession>A0A923PJE1</accession>
<dbReference type="Pfam" id="PF08239">
    <property type="entry name" value="SH3_3"/>
    <property type="match status" value="1"/>
</dbReference>
<dbReference type="Proteomes" id="UP000650081">
    <property type="component" value="Unassembled WGS sequence"/>
</dbReference>
<reference evidence="3" key="1">
    <citation type="submission" date="2020-08" db="EMBL/GenBank/DDBJ databases">
        <title>Lewinella bacteria from marine environments.</title>
        <authorList>
            <person name="Zhong Y."/>
        </authorList>
    </citation>
    <scope>NUCLEOTIDE SEQUENCE</scope>
    <source>
        <strain evidence="3">KCTC 42187</strain>
    </source>
</reference>
<keyword evidence="1" id="KW-1133">Transmembrane helix</keyword>
<evidence type="ECO:0000313" key="4">
    <source>
        <dbReference type="Proteomes" id="UP000650081"/>
    </source>
</evidence>
<dbReference type="EMBL" id="JACSIT010000098">
    <property type="protein sequence ID" value="MBC6994409.1"/>
    <property type="molecule type" value="Genomic_DNA"/>
</dbReference>
<keyword evidence="1" id="KW-0812">Transmembrane</keyword>
<feature type="domain" description="SH3b" evidence="2">
    <location>
        <begin position="112"/>
        <end position="195"/>
    </location>
</feature>
<comment type="caution">
    <text evidence="3">The sequence shown here is derived from an EMBL/GenBank/DDBJ whole genome shotgun (WGS) entry which is preliminary data.</text>
</comment>
<feature type="transmembrane region" description="Helical" evidence="1">
    <location>
        <begin position="20"/>
        <end position="40"/>
    </location>
</feature>
<name>A0A923PJE1_9BACT</name>
<sequence length="203" mass="22565">MPNPSISLNSMATKKSSNNARVTPFIIMSLITLIFLFWAMRQCSASDREYAMKAEEATRRSYLDSLQELDNQRLLRARLDSIEQAAKAEALLRGLTQPLPGDSVVRLPAAQTVVQRVVPLYSTIDGLNVRSGPSLKNGIIARIPLYTEVIYLGEVTDSLYEINLGEVTPKAPWVRVELADGKKGWVYGAGVSYYKFRLNGVIN</sequence>
<dbReference type="InterPro" id="IPR003646">
    <property type="entry name" value="SH3-like_bac-type"/>
</dbReference>
<proteinExistence type="predicted"/>
<dbReference type="AlphaFoldDB" id="A0A923PJE1"/>
<evidence type="ECO:0000259" key="2">
    <source>
        <dbReference type="PROSITE" id="PS51781"/>
    </source>
</evidence>
<dbReference type="RefSeq" id="WP_187466485.1">
    <property type="nucleotide sequence ID" value="NZ_JACSIT010000098.1"/>
</dbReference>
<dbReference type="Gene3D" id="2.30.30.40">
    <property type="entry name" value="SH3 Domains"/>
    <property type="match status" value="1"/>
</dbReference>
<evidence type="ECO:0000256" key="1">
    <source>
        <dbReference type="SAM" id="Phobius"/>
    </source>
</evidence>
<protein>
    <submittedName>
        <fullName evidence="3">SH3 domain-containing protein</fullName>
    </submittedName>
</protein>
<dbReference type="PROSITE" id="PS51781">
    <property type="entry name" value="SH3B"/>
    <property type="match status" value="1"/>
</dbReference>
<keyword evidence="1" id="KW-0472">Membrane</keyword>
<organism evidence="3 4">
    <name type="scientific">Neolewinella lacunae</name>
    <dbReference type="NCBI Taxonomy" id="1517758"/>
    <lineage>
        <taxon>Bacteria</taxon>
        <taxon>Pseudomonadati</taxon>
        <taxon>Bacteroidota</taxon>
        <taxon>Saprospiria</taxon>
        <taxon>Saprospirales</taxon>
        <taxon>Lewinellaceae</taxon>
        <taxon>Neolewinella</taxon>
    </lineage>
</organism>
<gene>
    <name evidence="3" type="ORF">H9S92_09555</name>
</gene>